<feature type="region of interest" description="Disordered" evidence="1">
    <location>
        <begin position="22"/>
        <end position="55"/>
    </location>
</feature>
<comment type="caution">
    <text evidence="2">The sequence shown here is derived from an EMBL/GenBank/DDBJ whole genome shotgun (WGS) entry which is preliminary data.</text>
</comment>
<evidence type="ECO:0000313" key="2">
    <source>
        <dbReference type="EMBL" id="KAG6604014.1"/>
    </source>
</evidence>
<dbReference type="AlphaFoldDB" id="A0AAV6NWE4"/>
<keyword evidence="3" id="KW-1185">Reference proteome</keyword>
<name>A0AAV6NWE4_9ROSI</name>
<dbReference type="PANTHER" id="PTHR34950">
    <property type="entry name" value="OS04G0457400 PROTEIN"/>
    <property type="match status" value="1"/>
</dbReference>
<dbReference type="EMBL" id="JAGKQH010000003">
    <property type="protein sequence ID" value="KAG6604014.1"/>
    <property type="molecule type" value="Genomic_DNA"/>
</dbReference>
<protein>
    <submittedName>
        <fullName evidence="2">Uncharacterized protein</fullName>
    </submittedName>
</protein>
<sequence>MSSMGAACARVYVMRKKTEEKLKRMEQERAGRLEDTVKPPKSAHHHAGGGIAGKACKKVHPGNVFAVSANSNS</sequence>
<dbReference type="PANTHER" id="PTHR34950:SF2">
    <property type="entry name" value="OS10G0364900 PROTEIN"/>
    <property type="match status" value="1"/>
</dbReference>
<feature type="compositionally biased region" description="Basic and acidic residues" evidence="1">
    <location>
        <begin position="22"/>
        <end position="38"/>
    </location>
</feature>
<accession>A0AAV6NWE4</accession>
<gene>
    <name evidence="2" type="ORF">SDJN03_04623</name>
</gene>
<evidence type="ECO:0000256" key="1">
    <source>
        <dbReference type="SAM" id="MobiDB-lite"/>
    </source>
</evidence>
<evidence type="ECO:0000313" key="3">
    <source>
        <dbReference type="Proteomes" id="UP000685013"/>
    </source>
</evidence>
<proteinExistence type="predicted"/>
<dbReference type="Proteomes" id="UP000685013">
    <property type="component" value="Chromosome 3"/>
</dbReference>
<organism evidence="2 3">
    <name type="scientific">Cucurbita argyrosperma subsp. sororia</name>
    <dbReference type="NCBI Taxonomy" id="37648"/>
    <lineage>
        <taxon>Eukaryota</taxon>
        <taxon>Viridiplantae</taxon>
        <taxon>Streptophyta</taxon>
        <taxon>Embryophyta</taxon>
        <taxon>Tracheophyta</taxon>
        <taxon>Spermatophyta</taxon>
        <taxon>Magnoliopsida</taxon>
        <taxon>eudicotyledons</taxon>
        <taxon>Gunneridae</taxon>
        <taxon>Pentapetalae</taxon>
        <taxon>rosids</taxon>
        <taxon>fabids</taxon>
        <taxon>Cucurbitales</taxon>
        <taxon>Cucurbitaceae</taxon>
        <taxon>Cucurbiteae</taxon>
        <taxon>Cucurbita</taxon>
    </lineage>
</organism>
<feature type="non-terminal residue" evidence="2">
    <location>
        <position position="1"/>
    </location>
</feature>
<reference evidence="2 3" key="1">
    <citation type="journal article" date="2021" name="Hortic Res">
        <title>The domestication of Cucurbita argyrosperma as revealed by the genome of its wild relative.</title>
        <authorList>
            <person name="Barrera-Redondo J."/>
            <person name="Sanchez-de la Vega G."/>
            <person name="Aguirre-Liguori J.A."/>
            <person name="Castellanos-Morales G."/>
            <person name="Gutierrez-Guerrero Y.T."/>
            <person name="Aguirre-Dugua X."/>
            <person name="Aguirre-Planter E."/>
            <person name="Tenaillon M.I."/>
            <person name="Lira-Saade R."/>
            <person name="Eguiarte L.E."/>
        </authorList>
    </citation>
    <scope>NUCLEOTIDE SEQUENCE [LARGE SCALE GENOMIC DNA]</scope>
    <source>
        <strain evidence="2">JBR-2021</strain>
    </source>
</reference>